<dbReference type="NCBIfam" id="TIGR01988">
    <property type="entry name" value="Ubi-OHases"/>
    <property type="match status" value="1"/>
</dbReference>
<dbReference type="GO" id="GO:0006744">
    <property type="term" value="P:ubiquinone biosynthetic process"/>
    <property type="evidence" value="ECO:0007669"/>
    <property type="project" value="UniProtKB-UniPathway"/>
</dbReference>
<dbReference type="GO" id="GO:0016705">
    <property type="term" value="F:oxidoreductase activity, acting on paired donors, with incorporation or reduction of molecular oxygen"/>
    <property type="evidence" value="ECO:0007669"/>
    <property type="project" value="InterPro"/>
</dbReference>
<evidence type="ECO:0000259" key="8">
    <source>
        <dbReference type="Pfam" id="PF01494"/>
    </source>
</evidence>
<evidence type="ECO:0000256" key="2">
    <source>
        <dbReference type="ARBA" id="ARBA00004749"/>
    </source>
</evidence>
<keyword evidence="10" id="KW-1185">Reference proteome</keyword>
<evidence type="ECO:0000256" key="4">
    <source>
        <dbReference type="ARBA" id="ARBA00022630"/>
    </source>
</evidence>
<proteinExistence type="inferred from homology"/>
<dbReference type="OrthoDB" id="9769565at2"/>
<dbReference type="InterPro" id="IPR051205">
    <property type="entry name" value="UbiH/COQ6_monooxygenase"/>
</dbReference>
<dbReference type="InterPro" id="IPR010971">
    <property type="entry name" value="UbiH/COQ6"/>
</dbReference>
<dbReference type="RefSeq" id="WP_144310901.1">
    <property type="nucleotide sequence ID" value="NZ_VMNK01000017.1"/>
</dbReference>
<sequence>MKTPDIAIIGAGPVGMALALALHGGPHTVTLIDARGRGASRKDPRVLALAHGTRLTLERLGVWGHLPTTPIRHIHISQQDGFGRTQLNESDYALDGLGHVVRAGDLAAALDDAITAASIPVIDHSEADVDPELHGRVQLRRTDATDTLDCQLVVCAEGGMRADDPAIRVRDYGQHAVICMATPAVAHGNTAYERFTPNGPVALLPCGTDFAVVHTAAPEQAEAWLALDDTAYLAELQQAFGHRVKLIGVSPRERFPLQLRVRHTPVANRQVWLGNAAQTLHPVAGQGLNLALRDVWALARRLNAATDPGDAQVLSAYLRDRRLDRASTVGFTDTLVRLFSNDLPPLRGLRGLGLLALDLAPPLRHFVAKRMMFGARAWP</sequence>
<evidence type="ECO:0000313" key="9">
    <source>
        <dbReference type="EMBL" id="TVO52332.1"/>
    </source>
</evidence>
<keyword evidence="5" id="KW-0274">FAD</keyword>
<keyword evidence="6" id="KW-0560">Oxidoreductase</keyword>
<gene>
    <name evidence="9" type="ORF">FHP91_18060</name>
</gene>
<accession>A0A557QHF4</accession>
<protein>
    <submittedName>
        <fullName evidence="9">2-octaprenyl-6-methoxyphenyl hydroxylase</fullName>
    </submittedName>
</protein>
<dbReference type="Gene3D" id="3.50.50.60">
    <property type="entry name" value="FAD/NAD(P)-binding domain"/>
    <property type="match status" value="2"/>
</dbReference>
<comment type="cofactor">
    <cofactor evidence="1">
        <name>FAD</name>
        <dbReference type="ChEBI" id="CHEBI:57692"/>
    </cofactor>
</comment>
<name>A0A557QHF4_9RHOO</name>
<dbReference type="GO" id="GO:0071949">
    <property type="term" value="F:FAD binding"/>
    <property type="evidence" value="ECO:0007669"/>
    <property type="project" value="InterPro"/>
</dbReference>
<evidence type="ECO:0000256" key="7">
    <source>
        <dbReference type="ARBA" id="ARBA00023033"/>
    </source>
</evidence>
<evidence type="ECO:0000256" key="1">
    <source>
        <dbReference type="ARBA" id="ARBA00001974"/>
    </source>
</evidence>
<dbReference type="Pfam" id="PF01494">
    <property type="entry name" value="FAD_binding_3"/>
    <property type="match status" value="1"/>
</dbReference>
<feature type="domain" description="FAD-binding" evidence="8">
    <location>
        <begin position="5"/>
        <end position="323"/>
    </location>
</feature>
<dbReference type="EMBL" id="VMNK01000017">
    <property type="protein sequence ID" value="TVO52332.1"/>
    <property type="molecule type" value="Genomic_DNA"/>
</dbReference>
<comment type="similarity">
    <text evidence="3">Belongs to the UbiH/COQ6 family.</text>
</comment>
<keyword evidence="7" id="KW-0503">Monooxygenase</keyword>
<evidence type="ECO:0000256" key="5">
    <source>
        <dbReference type="ARBA" id="ARBA00022827"/>
    </source>
</evidence>
<evidence type="ECO:0000256" key="6">
    <source>
        <dbReference type="ARBA" id="ARBA00023002"/>
    </source>
</evidence>
<dbReference type="AlphaFoldDB" id="A0A557QHF4"/>
<evidence type="ECO:0000256" key="3">
    <source>
        <dbReference type="ARBA" id="ARBA00005349"/>
    </source>
</evidence>
<dbReference type="Proteomes" id="UP000319502">
    <property type="component" value="Unassembled WGS sequence"/>
</dbReference>
<keyword evidence="4" id="KW-0285">Flavoprotein</keyword>
<dbReference type="PRINTS" id="PR00420">
    <property type="entry name" value="RNGMNOXGNASE"/>
</dbReference>
<dbReference type="InterPro" id="IPR002938">
    <property type="entry name" value="FAD-bd"/>
</dbReference>
<dbReference type="SUPFAM" id="SSF51905">
    <property type="entry name" value="FAD/NAD(P)-binding domain"/>
    <property type="match status" value="1"/>
</dbReference>
<dbReference type="PANTHER" id="PTHR43876">
    <property type="entry name" value="UBIQUINONE BIOSYNTHESIS MONOOXYGENASE COQ6, MITOCHONDRIAL"/>
    <property type="match status" value="1"/>
</dbReference>
<comment type="pathway">
    <text evidence="2">Cofactor biosynthesis; ubiquinone biosynthesis.</text>
</comment>
<dbReference type="InterPro" id="IPR036188">
    <property type="entry name" value="FAD/NAD-bd_sf"/>
</dbReference>
<dbReference type="PANTHER" id="PTHR43876:SF7">
    <property type="entry name" value="UBIQUINONE BIOSYNTHESIS MONOOXYGENASE COQ6, MITOCHONDRIAL"/>
    <property type="match status" value="1"/>
</dbReference>
<organism evidence="9 10">
    <name type="scientific">Denitromonas halophila</name>
    <dbReference type="NCBI Taxonomy" id="1629404"/>
    <lineage>
        <taxon>Bacteria</taxon>
        <taxon>Pseudomonadati</taxon>
        <taxon>Pseudomonadota</taxon>
        <taxon>Betaproteobacteria</taxon>
        <taxon>Rhodocyclales</taxon>
        <taxon>Zoogloeaceae</taxon>
        <taxon>Denitromonas</taxon>
    </lineage>
</organism>
<evidence type="ECO:0000313" key="10">
    <source>
        <dbReference type="Proteomes" id="UP000319502"/>
    </source>
</evidence>
<reference evidence="9 10" key="1">
    <citation type="submission" date="2019-07" db="EMBL/GenBank/DDBJ databases">
        <title>The pathways for chlorine oxyanion respiration interact through the shared metabolite chlorate.</title>
        <authorList>
            <person name="Barnum T.P."/>
            <person name="Cheng Y."/>
            <person name="Hill K.A."/>
            <person name="Lucas L.N."/>
            <person name="Carlson H.K."/>
            <person name="Coates J.D."/>
        </authorList>
    </citation>
    <scope>NUCLEOTIDE SEQUENCE [LARGE SCALE GENOMIC DNA]</scope>
    <source>
        <strain evidence="9 10">SFB-3</strain>
    </source>
</reference>
<comment type="caution">
    <text evidence="9">The sequence shown here is derived from an EMBL/GenBank/DDBJ whole genome shotgun (WGS) entry which is preliminary data.</text>
</comment>
<dbReference type="GO" id="GO:0004497">
    <property type="term" value="F:monooxygenase activity"/>
    <property type="evidence" value="ECO:0007669"/>
    <property type="project" value="UniProtKB-KW"/>
</dbReference>
<dbReference type="UniPathway" id="UPA00232"/>